<accession>A0A9E7RS98</accession>
<dbReference type="CDD" id="cd00293">
    <property type="entry name" value="USP-like"/>
    <property type="match status" value="1"/>
</dbReference>
<dbReference type="InterPro" id="IPR014729">
    <property type="entry name" value="Rossmann-like_a/b/a_fold"/>
</dbReference>
<dbReference type="SUPFAM" id="SSF52402">
    <property type="entry name" value="Adenine nucleotide alpha hydrolases-like"/>
    <property type="match status" value="1"/>
</dbReference>
<evidence type="ECO:0000256" key="1">
    <source>
        <dbReference type="ARBA" id="ARBA00008791"/>
    </source>
</evidence>
<comment type="similarity">
    <text evidence="1">Belongs to the universal stress protein A family.</text>
</comment>
<dbReference type="InterPro" id="IPR006015">
    <property type="entry name" value="Universal_stress_UspA"/>
</dbReference>
<dbReference type="InterPro" id="IPR006016">
    <property type="entry name" value="UspA"/>
</dbReference>
<gene>
    <name evidence="3" type="ORF">N5910_07805</name>
</gene>
<dbReference type="AlphaFoldDB" id="A0A9E7RS98"/>
<dbReference type="EMBL" id="CP104550">
    <property type="protein sequence ID" value="UXH31435.1"/>
    <property type="molecule type" value="Genomic_DNA"/>
</dbReference>
<dbReference type="Pfam" id="PF00582">
    <property type="entry name" value="Usp"/>
    <property type="match status" value="1"/>
</dbReference>
<reference evidence="3" key="1">
    <citation type="submission" date="2022-09" db="EMBL/GenBank/DDBJ databases">
        <title>Characterization of three MwoI isoschizomers from sequenced genome and metagenomes.</title>
        <authorList>
            <person name="Fomenkov A."/>
            <person name="Xu S.Y."/>
            <person name="Roberts R.J."/>
        </authorList>
    </citation>
    <scope>NUCLEOTIDE SEQUENCE</scope>
    <source>
        <strain evidence="3">DSM 2970</strain>
    </source>
</reference>
<dbReference type="Gene3D" id="3.40.50.620">
    <property type="entry name" value="HUPs"/>
    <property type="match status" value="1"/>
</dbReference>
<dbReference type="GeneID" id="77403566"/>
<dbReference type="Proteomes" id="UP001065373">
    <property type="component" value="Chromosome"/>
</dbReference>
<dbReference type="RefSeq" id="WP_261599524.1">
    <property type="nucleotide sequence ID" value="NZ_CP104550.1"/>
</dbReference>
<dbReference type="PANTHER" id="PTHR46268:SF6">
    <property type="entry name" value="UNIVERSAL STRESS PROTEIN UP12"/>
    <property type="match status" value="1"/>
</dbReference>
<evidence type="ECO:0000259" key="2">
    <source>
        <dbReference type="Pfam" id="PF00582"/>
    </source>
</evidence>
<feature type="domain" description="UspA" evidence="2">
    <location>
        <begin position="1"/>
        <end position="141"/>
    </location>
</feature>
<protein>
    <submittedName>
        <fullName evidence="3">Universal stress protein</fullName>
    </submittedName>
</protein>
<sequence>MYRKILVPTMGEYMDELIEHTLDLLHGREAEVICLYVVDTSVPFLTPKKVKEMMIRELTARGKEILRDMEKALTGSGNPNIKFRGVMLEGDPADEIVKLAEEEAVDVIIMGTGKSLVDKHLLGSVSEKVVHYAPCTIHLVRTV</sequence>
<evidence type="ECO:0000313" key="3">
    <source>
        <dbReference type="EMBL" id="UXH31435.1"/>
    </source>
</evidence>
<proteinExistence type="inferred from homology"/>
<name>A0A9E7RS98_METWO</name>
<dbReference type="PRINTS" id="PR01438">
    <property type="entry name" value="UNVRSLSTRESS"/>
</dbReference>
<organism evidence="3">
    <name type="scientific">Methanothermobacter wolfeii</name>
    <name type="common">Methanobacterium wolfei</name>
    <dbReference type="NCBI Taxonomy" id="145261"/>
    <lineage>
        <taxon>Archaea</taxon>
        <taxon>Methanobacteriati</taxon>
        <taxon>Methanobacteriota</taxon>
        <taxon>Methanomada group</taxon>
        <taxon>Methanobacteria</taxon>
        <taxon>Methanobacteriales</taxon>
        <taxon>Methanobacteriaceae</taxon>
        <taxon>Methanothermobacter</taxon>
    </lineage>
</organism>
<dbReference type="PANTHER" id="PTHR46268">
    <property type="entry name" value="STRESS RESPONSE PROTEIN NHAX"/>
    <property type="match status" value="1"/>
</dbReference>